<dbReference type="AlphaFoldDB" id="A0A3E3HVI3"/>
<name>A0A3E3HVI3_9FIRM</name>
<protein>
    <submittedName>
        <fullName evidence="4">Beta-glucosidase</fullName>
    </submittedName>
</protein>
<dbReference type="InterPro" id="IPR036881">
    <property type="entry name" value="Glyco_hydro_3_C_sf"/>
</dbReference>
<dbReference type="SMART" id="SM01217">
    <property type="entry name" value="Fn3_like"/>
    <property type="match status" value="1"/>
</dbReference>
<evidence type="ECO:0000259" key="3">
    <source>
        <dbReference type="SMART" id="SM01217"/>
    </source>
</evidence>
<dbReference type="GO" id="GO:0004553">
    <property type="term" value="F:hydrolase activity, hydrolyzing O-glycosyl compounds"/>
    <property type="evidence" value="ECO:0007669"/>
    <property type="project" value="InterPro"/>
</dbReference>
<evidence type="ECO:0000313" key="5">
    <source>
        <dbReference type="Proteomes" id="UP000260812"/>
    </source>
</evidence>
<dbReference type="InterPro" id="IPR036962">
    <property type="entry name" value="Glyco_hydro_3_N_sf"/>
</dbReference>
<dbReference type="InterPro" id="IPR050288">
    <property type="entry name" value="Cellulose_deg_GH3"/>
</dbReference>
<dbReference type="SUPFAM" id="SSF51445">
    <property type="entry name" value="(Trans)glycosidases"/>
    <property type="match status" value="1"/>
</dbReference>
<dbReference type="SUPFAM" id="SSF52279">
    <property type="entry name" value="Beta-D-glucan exohydrolase, C-terminal domain"/>
    <property type="match status" value="1"/>
</dbReference>
<dbReference type="InterPro" id="IPR002772">
    <property type="entry name" value="Glyco_hydro_3_C"/>
</dbReference>
<dbReference type="Pfam" id="PF14310">
    <property type="entry name" value="Fn3-like"/>
    <property type="match status" value="1"/>
</dbReference>
<dbReference type="InterPro" id="IPR001764">
    <property type="entry name" value="Glyco_hydro_3_N"/>
</dbReference>
<keyword evidence="2" id="KW-0378">Hydrolase</keyword>
<evidence type="ECO:0000256" key="2">
    <source>
        <dbReference type="ARBA" id="ARBA00022801"/>
    </source>
</evidence>
<dbReference type="PANTHER" id="PTHR42715:SF10">
    <property type="entry name" value="BETA-GLUCOSIDASE"/>
    <property type="match status" value="1"/>
</dbReference>
<dbReference type="Proteomes" id="UP000260812">
    <property type="component" value="Unassembled WGS sequence"/>
</dbReference>
<gene>
    <name evidence="4" type="ORF">DXC51_27190</name>
</gene>
<dbReference type="GeneID" id="97990436"/>
<dbReference type="InterPro" id="IPR026891">
    <property type="entry name" value="Fn3-like"/>
</dbReference>
<organism evidence="4 5">
    <name type="scientific">Eisenbergiella massiliensis</name>
    <dbReference type="NCBI Taxonomy" id="1720294"/>
    <lineage>
        <taxon>Bacteria</taxon>
        <taxon>Bacillati</taxon>
        <taxon>Bacillota</taxon>
        <taxon>Clostridia</taxon>
        <taxon>Lachnospirales</taxon>
        <taxon>Lachnospiraceae</taxon>
        <taxon>Eisenbergiella</taxon>
    </lineage>
</organism>
<feature type="domain" description="Fibronectin type III-like" evidence="3">
    <location>
        <begin position="341"/>
        <end position="413"/>
    </location>
</feature>
<keyword evidence="5" id="KW-1185">Reference proteome</keyword>
<comment type="caution">
    <text evidence="4">The sequence shown here is derived from an EMBL/GenBank/DDBJ whole genome shotgun (WGS) entry which is preliminary data.</text>
</comment>
<dbReference type="Pfam" id="PF01915">
    <property type="entry name" value="Glyco_hydro_3_C"/>
    <property type="match status" value="1"/>
</dbReference>
<reference evidence="4" key="1">
    <citation type="submission" date="2018-08" db="EMBL/GenBank/DDBJ databases">
        <title>A genome reference for cultivated species of the human gut microbiota.</title>
        <authorList>
            <person name="Zou Y."/>
            <person name="Xue W."/>
            <person name="Luo G."/>
        </authorList>
    </citation>
    <scope>NUCLEOTIDE SEQUENCE [LARGE SCALE GENOMIC DNA]</scope>
    <source>
        <strain evidence="4">TF05-5AC</strain>
    </source>
</reference>
<dbReference type="EMBL" id="QVLV01000035">
    <property type="protein sequence ID" value="RGE55841.1"/>
    <property type="molecule type" value="Genomic_DNA"/>
</dbReference>
<dbReference type="PANTHER" id="PTHR42715">
    <property type="entry name" value="BETA-GLUCOSIDASE"/>
    <property type="match status" value="1"/>
</dbReference>
<dbReference type="GO" id="GO:0005975">
    <property type="term" value="P:carbohydrate metabolic process"/>
    <property type="evidence" value="ECO:0007669"/>
    <property type="project" value="InterPro"/>
</dbReference>
<comment type="similarity">
    <text evidence="1">Belongs to the glycosyl hydrolase 3 family.</text>
</comment>
<evidence type="ECO:0000313" key="4">
    <source>
        <dbReference type="EMBL" id="RGE55841.1"/>
    </source>
</evidence>
<accession>A0A3E3HVI3</accession>
<dbReference type="Gene3D" id="3.20.20.300">
    <property type="entry name" value="Glycoside hydrolase, family 3, N-terminal domain"/>
    <property type="match status" value="1"/>
</dbReference>
<dbReference type="Gene3D" id="2.60.40.10">
    <property type="entry name" value="Immunoglobulins"/>
    <property type="match status" value="1"/>
</dbReference>
<dbReference type="Pfam" id="PF00933">
    <property type="entry name" value="Glyco_hydro_3"/>
    <property type="match status" value="1"/>
</dbReference>
<dbReference type="InterPro" id="IPR017853">
    <property type="entry name" value="GH"/>
</dbReference>
<sequence length="892" mass="96261">MAEYFASRSPEISRREKAHMEAVRALAGECMVLLENNGALPLGAPGGEDIHKLALYGNGARHTVKGGTGSGDVNSRMVVTIEEGLKNAGFTITTERWLDNYDSCYADAQKAYLEQVMEIAEEKKVPPFLVTFEMPFREPQIPAVTPEDVNSSDTDTAIYVIARNSGEGADRKEAEGDYLLSASELAALAALGQAYKKCIVVLNVGGVVDAAPLKEIPGISAVLLAGQSGNIGGDAVADALTGKTIPSGKLTDTWAAKYGDYPSSAGFSGNDGDVDDEYYTEGIYVGYRYFDTFGVKPLYCFGYGLSYTQFSMETLEVAADAHSVRAQVKVTNTGSRFAGREVVQIYVSAPAGGGLEKPLQELRGFGKTSLLEPGESQLLTISFPTASMASYSEARAAWVLEAGTYYIRVGNSSRNTHIAAAVCLDEDAVTVQLKNLFRAEEPLQELSAEGAAAWTYDGEAQEKEAAPKIYLHGADIETETVTYRESEPVWRDKGTVTAWTMDDVRSGKASLEEFTAQLTVRELAEICVGSARGGQGTDTVIGSASALVPGAAGDTTSLLLEDRNVKNMILADGPAGLRLNPHFATTADGRLLVSGDTISGIPMGEDPERTADAVDYYQYCTAIPVATLLAQSWDMELIEKAGRIVGREMEEFHVTLWLAPGMNIHRNPLCGRNFEYYSEDPLLTGMCAAADTKGVQSRPGIGTTIKHFAANSQEDNRMFSNAHISERALREIYLKGFEITVKTSQPMSIMSSYNLLNGTHTANHYDLLTSAARDEWGFAGLVMTDWFTSQDPSFMFGAAVHKYPISSSPLCIKAGNDLQMPGCQKNVDDIVEAVEHPEKAGEEALTLGELQACAARILNVIARSSCYEGSAPYGEQFGELPWIGRCEREEKS</sequence>
<dbReference type="InterPro" id="IPR013783">
    <property type="entry name" value="Ig-like_fold"/>
</dbReference>
<proteinExistence type="inferred from homology"/>
<dbReference type="Gene3D" id="3.40.50.1700">
    <property type="entry name" value="Glycoside hydrolase family 3 C-terminal domain"/>
    <property type="match status" value="1"/>
</dbReference>
<evidence type="ECO:0000256" key="1">
    <source>
        <dbReference type="ARBA" id="ARBA00005336"/>
    </source>
</evidence>
<dbReference type="RefSeq" id="WP_117545814.1">
    <property type="nucleotide sequence ID" value="NZ_JBKUNB010000001.1"/>
</dbReference>